<comment type="caution">
    <text evidence="12">The sequence shown here is derived from an EMBL/GenBank/DDBJ whole genome shotgun (WGS) entry which is preliminary data.</text>
</comment>
<comment type="subunit">
    <text evidence="9">Homotetramer.</text>
</comment>
<name>A0A9D2SV77_9FIRM</name>
<evidence type="ECO:0000256" key="2">
    <source>
        <dbReference type="ARBA" id="ARBA00022600"/>
    </source>
</evidence>
<dbReference type="InterPro" id="IPR011004">
    <property type="entry name" value="Trimer_LpxA-like_sf"/>
</dbReference>
<evidence type="ECO:0000256" key="1">
    <source>
        <dbReference type="ARBA" id="ARBA00010443"/>
    </source>
</evidence>
<feature type="domain" description="Glucose-1-phosphate adenylyltransferase/Bifunctional protein GlmU-like C-terminal hexapeptide" evidence="11">
    <location>
        <begin position="289"/>
        <end position="362"/>
    </location>
</feature>
<comment type="function">
    <text evidence="9">Involved in the biosynthesis of ADP-glucose, a building block required for the elongation reactions to produce glycogen. Catalyzes the reaction between ATP and alpha-D-glucose 1-phosphate (G1P) to produce pyrophosphate and ADP-Glc.</text>
</comment>
<dbReference type="PANTHER" id="PTHR43523">
    <property type="entry name" value="GLUCOSE-1-PHOSPHATE ADENYLYLTRANSFERASE-RELATED"/>
    <property type="match status" value="1"/>
</dbReference>
<evidence type="ECO:0000256" key="4">
    <source>
        <dbReference type="ARBA" id="ARBA00022695"/>
    </source>
</evidence>
<dbReference type="HAMAP" id="MF_00624">
    <property type="entry name" value="GlgC"/>
    <property type="match status" value="1"/>
</dbReference>
<dbReference type="NCBIfam" id="TIGR02091">
    <property type="entry name" value="glgC"/>
    <property type="match status" value="1"/>
</dbReference>
<dbReference type="Pfam" id="PF00483">
    <property type="entry name" value="NTP_transferase"/>
    <property type="match status" value="1"/>
</dbReference>
<dbReference type="GO" id="GO:0005524">
    <property type="term" value="F:ATP binding"/>
    <property type="evidence" value="ECO:0007669"/>
    <property type="project" value="UniProtKB-KW"/>
</dbReference>
<evidence type="ECO:0000256" key="5">
    <source>
        <dbReference type="ARBA" id="ARBA00022741"/>
    </source>
</evidence>
<dbReference type="GO" id="GO:0005978">
    <property type="term" value="P:glycogen biosynthetic process"/>
    <property type="evidence" value="ECO:0007669"/>
    <property type="project" value="UniProtKB-UniRule"/>
</dbReference>
<evidence type="ECO:0000256" key="7">
    <source>
        <dbReference type="ARBA" id="ARBA00023056"/>
    </source>
</evidence>
<reference evidence="12" key="1">
    <citation type="journal article" date="2021" name="PeerJ">
        <title>Extensive microbial diversity within the chicken gut microbiome revealed by metagenomics and culture.</title>
        <authorList>
            <person name="Gilroy R."/>
            <person name="Ravi A."/>
            <person name="Getino M."/>
            <person name="Pursley I."/>
            <person name="Horton D.L."/>
            <person name="Alikhan N.F."/>
            <person name="Baker D."/>
            <person name="Gharbi K."/>
            <person name="Hall N."/>
            <person name="Watson M."/>
            <person name="Adriaenssens E.M."/>
            <person name="Foster-Nyarko E."/>
            <person name="Jarju S."/>
            <person name="Secka A."/>
            <person name="Antonio M."/>
            <person name="Oren A."/>
            <person name="Chaudhuri R.R."/>
            <person name="La Ragione R."/>
            <person name="Hildebrand F."/>
            <person name="Pallen M.J."/>
        </authorList>
    </citation>
    <scope>NUCLEOTIDE SEQUENCE</scope>
    <source>
        <strain evidence="12">CHK187-11901</strain>
    </source>
</reference>
<evidence type="ECO:0000259" key="11">
    <source>
        <dbReference type="Pfam" id="PF24894"/>
    </source>
</evidence>
<comment type="caution">
    <text evidence="9">Lacks conserved residue(s) required for the propagation of feature annotation.</text>
</comment>
<dbReference type="Proteomes" id="UP000823896">
    <property type="component" value="Unassembled WGS sequence"/>
</dbReference>
<dbReference type="EC" id="2.7.7.27" evidence="9"/>
<evidence type="ECO:0000256" key="9">
    <source>
        <dbReference type="HAMAP-Rule" id="MF_00624"/>
    </source>
</evidence>
<dbReference type="SUPFAM" id="SSF51161">
    <property type="entry name" value="Trimeric LpxA-like enzymes"/>
    <property type="match status" value="1"/>
</dbReference>
<dbReference type="CDD" id="cd02508">
    <property type="entry name" value="ADP_Glucose_PP"/>
    <property type="match status" value="1"/>
</dbReference>
<feature type="binding site" evidence="9">
    <location>
        <position position="166"/>
    </location>
    <ligand>
        <name>alpha-D-glucose 1-phosphate</name>
        <dbReference type="ChEBI" id="CHEBI:58601"/>
    </ligand>
</feature>
<dbReference type="AlphaFoldDB" id="A0A9D2SV77"/>
<sequence>MKQNKMLAMILAGGRGTRLLDLTKKNAKPAVYFGGKYRIIDFPLSNCANSNIDVVGVLTQYESVILNSYAAAGQRWGLDTRDSGVYVLPPREKDGTAFGVYRGTADAISQNIDFIDSNDPDYVLILSGDHIYKMDYAKMLSHHIECNADVTIAVRPVPMKEASRFGIMNTDEEERIIEFEEKPAQPKSNLASMGIYIFNWKLLRKMLTADMVNPDSNHDFGKDIIPTMLNDGKRLFAWQFKGYWKDVGTIDSLWEANMDLLDKNNDLDLSDPSWKIYTEDVPTMPHYVSETGSVHNAYINQGCIIEGSVEDSVLFTNVKIRENAEVKEAVLMPNAEVGEGAKVYRAIVADGVKIDAGAIVGDPNSEKIELISKRVRSE</sequence>
<feature type="site" description="Could play a key role in the communication between the regulatory and the substrate sites" evidence="9">
    <location>
        <position position="60"/>
    </location>
</feature>
<dbReference type="PROSITE" id="PS00808">
    <property type="entry name" value="ADP_GLC_PYROPHOSPH_1"/>
    <property type="match status" value="1"/>
</dbReference>
<keyword evidence="6 9" id="KW-0067">ATP-binding</keyword>
<dbReference type="InterPro" id="IPR056818">
    <property type="entry name" value="GlmU/GlgC-like_hexapep"/>
</dbReference>
<dbReference type="InterPro" id="IPR011831">
    <property type="entry name" value="ADP-Glc_PPase"/>
</dbReference>
<keyword evidence="7 9" id="KW-0320">Glycogen biosynthesis</keyword>
<dbReference type="Gene3D" id="3.90.550.10">
    <property type="entry name" value="Spore Coat Polysaccharide Biosynthesis Protein SpsA, Chain A"/>
    <property type="match status" value="1"/>
</dbReference>
<keyword evidence="2 9" id="KW-0321">Glycogen metabolism</keyword>
<dbReference type="InterPro" id="IPR005836">
    <property type="entry name" value="ADP_Glu_pyroP_CS"/>
</dbReference>
<dbReference type="EMBL" id="DWWM01000002">
    <property type="protein sequence ID" value="HJC35594.1"/>
    <property type="molecule type" value="Genomic_DNA"/>
</dbReference>
<proteinExistence type="inferred from homology"/>
<evidence type="ECO:0000256" key="3">
    <source>
        <dbReference type="ARBA" id="ARBA00022679"/>
    </source>
</evidence>
<feature type="domain" description="Nucleotidyl transferase" evidence="10">
    <location>
        <begin position="8"/>
        <end position="262"/>
    </location>
</feature>
<dbReference type="InterPro" id="IPR005835">
    <property type="entry name" value="NTP_transferase_dom"/>
</dbReference>
<comment type="pathway">
    <text evidence="9">Glycan biosynthesis; glycogen biosynthesis.</text>
</comment>
<comment type="similarity">
    <text evidence="1 9">Belongs to the bacterial/plant glucose-1-phosphate adenylyltransferase family.</text>
</comment>
<dbReference type="Gene3D" id="2.160.10.10">
    <property type="entry name" value="Hexapeptide repeat proteins"/>
    <property type="match status" value="1"/>
</dbReference>
<keyword evidence="3 9" id="KW-0808">Transferase</keyword>
<evidence type="ECO:0000259" key="10">
    <source>
        <dbReference type="Pfam" id="PF00483"/>
    </source>
</evidence>
<dbReference type="GO" id="GO:0008878">
    <property type="term" value="F:glucose-1-phosphate adenylyltransferase activity"/>
    <property type="evidence" value="ECO:0007669"/>
    <property type="project" value="UniProtKB-UniRule"/>
</dbReference>
<reference evidence="12" key="2">
    <citation type="submission" date="2021-04" db="EMBL/GenBank/DDBJ databases">
        <authorList>
            <person name="Gilroy R."/>
        </authorList>
    </citation>
    <scope>NUCLEOTIDE SEQUENCE</scope>
    <source>
        <strain evidence="12">CHK187-11901</strain>
    </source>
</reference>
<dbReference type="InterPro" id="IPR029044">
    <property type="entry name" value="Nucleotide-diphossugar_trans"/>
</dbReference>
<keyword evidence="4 9" id="KW-0548">Nucleotidyltransferase</keyword>
<dbReference type="SUPFAM" id="SSF53448">
    <property type="entry name" value="Nucleotide-diphospho-sugar transferases"/>
    <property type="match status" value="1"/>
</dbReference>
<dbReference type="Pfam" id="PF24894">
    <property type="entry name" value="Hexapep_GlmU"/>
    <property type="match status" value="1"/>
</dbReference>
<gene>
    <name evidence="9" type="primary">glgC</name>
    <name evidence="12" type="ORF">H9702_00480</name>
</gene>
<keyword evidence="5 9" id="KW-0547">Nucleotide-binding</keyword>
<evidence type="ECO:0000313" key="13">
    <source>
        <dbReference type="Proteomes" id="UP000823896"/>
    </source>
</evidence>
<accession>A0A9D2SV77</accession>
<dbReference type="NCBIfam" id="NF003670">
    <property type="entry name" value="PRK05293.1"/>
    <property type="match status" value="1"/>
</dbReference>
<keyword evidence="8 9" id="KW-0119">Carbohydrate metabolism</keyword>
<comment type="catalytic activity">
    <reaction evidence="9">
        <text>alpha-D-glucose 1-phosphate + ATP + H(+) = ADP-alpha-D-glucose + diphosphate</text>
        <dbReference type="Rhea" id="RHEA:12120"/>
        <dbReference type="ChEBI" id="CHEBI:15378"/>
        <dbReference type="ChEBI" id="CHEBI:30616"/>
        <dbReference type="ChEBI" id="CHEBI:33019"/>
        <dbReference type="ChEBI" id="CHEBI:57498"/>
        <dbReference type="ChEBI" id="CHEBI:58601"/>
        <dbReference type="EC" id="2.7.7.27"/>
    </reaction>
</comment>
<dbReference type="CDD" id="cd04651">
    <property type="entry name" value="LbH_G1P_AT_C"/>
    <property type="match status" value="1"/>
</dbReference>
<evidence type="ECO:0000256" key="6">
    <source>
        <dbReference type="ARBA" id="ARBA00022840"/>
    </source>
</evidence>
<organism evidence="12 13">
    <name type="scientific">Candidatus Merdibacter merdavium</name>
    <dbReference type="NCBI Taxonomy" id="2838692"/>
    <lineage>
        <taxon>Bacteria</taxon>
        <taxon>Bacillati</taxon>
        <taxon>Bacillota</taxon>
        <taxon>Erysipelotrichia</taxon>
        <taxon>Erysipelotrichales</taxon>
        <taxon>Erysipelotrichaceae</taxon>
        <taxon>Merdibacter</taxon>
    </lineage>
</organism>
<dbReference type="PANTHER" id="PTHR43523:SF2">
    <property type="entry name" value="GLUCOSE-1-PHOSPHATE ADENYLYLTRANSFERASE"/>
    <property type="match status" value="1"/>
</dbReference>
<dbReference type="PROSITE" id="PS00810">
    <property type="entry name" value="ADP_GLC_PYROPHOSPH_3"/>
    <property type="match status" value="1"/>
</dbReference>
<evidence type="ECO:0000313" key="12">
    <source>
        <dbReference type="EMBL" id="HJC35594.1"/>
    </source>
</evidence>
<evidence type="ECO:0000256" key="8">
    <source>
        <dbReference type="ARBA" id="ARBA00023277"/>
    </source>
</evidence>
<protein>
    <recommendedName>
        <fullName evidence="9">Glucose-1-phosphate adenylyltransferase</fullName>
        <ecNumber evidence="9">2.7.7.27</ecNumber>
    </recommendedName>
    <alternativeName>
        <fullName evidence="9">ADP-glucose pyrophosphorylase</fullName>
        <shortName evidence="9">ADPGlc PPase</shortName>
    </alternativeName>
    <alternativeName>
        <fullName evidence="9">ADP-glucose synthase</fullName>
    </alternativeName>
</protein>
<feature type="binding site" evidence="9">
    <location>
        <position position="101"/>
    </location>
    <ligand>
        <name>alpha-D-glucose 1-phosphate</name>
        <dbReference type="ChEBI" id="CHEBI:58601"/>
    </ligand>
</feature>
<feature type="binding site" evidence="9">
    <location>
        <position position="192"/>
    </location>
    <ligand>
        <name>alpha-D-glucose 1-phosphate</name>
        <dbReference type="ChEBI" id="CHEBI:58601"/>
    </ligand>
</feature>
<feature type="binding site" evidence="9">
    <location>
        <begin position="181"/>
        <end position="182"/>
    </location>
    <ligand>
        <name>alpha-D-glucose 1-phosphate</name>
        <dbReference type="ChEBI" id="CHEBI:58601"/>
    </ligand>
</feature>
<dbReference type="InterPro" id="IPR023049">
    <property type="entry name" value="GlgC_bac"/>
</dbReference>